<feature type="compositionally biased region" description="Basic and acidic residues" evidence="3">
    <location>
        <begin position="466"/>
        <end position="485"/>
    </location>
</feature>
<dbReference type="PANTHER" id="PTHR31471">
    <property type="entry name" value="OS02G0116800 PROTEIN"/>
    <property type="match status" value="1"/>
</dbReference>
<dbReference type="Proteomes" id="UP000737018">
    <property type="component" value="Unassembled WGS sequence"/>
</dbReference>
<evidence type="ECO:0000313" key="6">
    <source>
        <dbReference type="Proteomes" id="UP000737018"/>
    </source>
</evidence>
<feature type="region of interest" description="Disordered" evidence="3">
    <location>
        <begin position="465"/>
        <end position="488"/>
    </location>
</feature>
<name>A0A8J4RSF6_9ROSI</name>
<accession>A0A8J4RSF6</accession>
<dbReference type="Pfam" id="PF03763">
    <property type="entry name" value="Remorin_C"/>
    <property type="match status" value="1"/>
</dbReference>
<keyword evidence="6" id="KW-1185">Reference proteome</keyword>
<dbReference type="EMBL" id="JRKL02000335">
    <property type="protein sequence ID" value="KAF3972424.1"/>
    <property type="molecule type" value="Genomic_DNA"/>
</dbReference>
<feature type="compositionally biased region" description="Low complexity" evidence="3">
    <location>
        <begin position="35"/>
        <end position="45"/>
    </location>
</feature>
<evidence type="ECO:0000256" key="2">
    <source>
        <dbReference type="SAM" id="Coils"/>
    </source>
</evidence>
<sequence length="511" mass="57340">MEYERIHKVQTGIISPSKLRMKLIGPHHLRKKDGSNSNSSRTSPSKLEDHDFVNSLLASKNGDFGEEVTSANLEVLSIKLSSEAVLNSTQGDQTCCQPKESLPRENGEVGRVKVQQYSKCENGNSSAVHPVRNIIDDENIDYDSNASSSSFEFHKGERSVHNPITRSFSRQIPSKWNDAEKWIMNRQNVQAHYSKKNCLQNQPNRLPVSNMMGPDKFSFVPSGSHSISGQAYGGNAVTDPCPQNEDLKEIGHSDLPYTKSSTGDTTGIPAIRSVSMRDMGTEMTPATSLEPSRTATPVGATTPLRSPTSSIPSTPRGGALAPTPKEHNTDEESQNPTERTKKELSEEELKLKTRREIVALGVQLGKMNIAAWASKDEQEKKRPCNESIDMEELERIEYEKRAAAWEDAEKSKHMARYKREEIKIQAWESQQRAKLEAEMRRIEAQVEQLRVQAQAKMVKKIAMTRQRSEEKRAAAEARRNRDAERTAAQTEYIRQTGQMPSTHYICCGWLS</sequence>
<dbReference type="OrthoDB" id="1900877at2759"/>
<feature type="region of interest" description="Disordered" evidence="3">
    <location>
        <begin position="27"/>
        <end position="48"/>
    </location>
</feature>
<keyword evidence="2" id="KW-0175">Coiled coil</keyword>
<reference evidence="5" key="1">
    <citation type="submission" date="2020-03" db="EMBL/GenBank/DDBJ databases">
        <title>Castanea mollissima Vanexum genome sequencing.</title>
        <authorList>
            <person name="Staton M."/>
        </authorList>
    </citation>
    <scope>NUCLEOTIDE SEQUENCE</scope>
    <source>
        <tissue evidence="5">Leaf</tissue>
    </source>
</reference>
<proteinExistence type="inferred from homology"/>
<gene>
    <name evidence="5" type="ORF">CMV_004071</name>
</gene>
<feature type="domain" description="Remorin C-terminal" evidence="4">
    <location>
        <begin position="398"/>
        <end position="501"/>
    </location>
</feature>
<feature type="compositionally biased region" description="Basic and acidic residues" evidence="3">
    <location>
        <begin position="338"/>
        <end position="347"/>
    </location>
</feature>
<feature type="coiled-coil region" evidence="2">
    <location>
        <begin position="432"/>
        <end position="459"/>
    </location>
</feature>
<evidence type="ECO:0000313" key="5">
    <source>
        <dbReference type="EMBL" id="KAF3972424.1"/>
    </source>
</evidence>
<protein>
    <recommendedName>
        <fullName evidence="4">Remorin C-terminal domain-containing protein</fullName>
    </recommendedName>
</protein>
<evidence type="ECO:0000256" key="1">
    <source>
        <dbReference type="ARBA" id="ARBA00005711"/>
    </source>
</evidence>
<feature type="compositionally biased region" description="Polar residues" evidence="3">
    <location>
        <begin position="284"/>
        <end position="295"/>
    </location>
</feature>
<dbReference type="InterPro" id="IPR005516">
    <property type="entry name" value="Remorin_C"/>
</dbReference>
<organism evidence="5 6">
    <name type="scientific">Castanea mollissima</name>
    <name type="common">Chinese chestnut</name>
    <dbReference type="NCBI Taxonomy" id="60419"/>
    <lineage>
        <taxon>Eukaryota</taxon>
        <taxon>Viridiplantae</taxon>
        <taxon>Streptophyta</taxon>
        <taxon>Embryophyta</taxon>
        <taxon>Tracheophyta</taxon>
        <taxon>Spermatophyta</taxon>
        <taxon>Magnoliopsida</taxon>
        <taxon>eudicotyledons</taxon>
        <taxon>Gunneridae</taxon>
        <taxon>Pentapetalae</taxon>
        <taxon>rosids</taxon>
        <taxon>fabids</taxon>
        <taxon>Fagales</taxon>
        <taxon>Fagaceae</taxon>
        <taxon>Castanea</taxon>
    </lineage>
</organism>
<dbReference type="AlphaFoldDB" id="A0A8J4RSF6"/>
<feature type="region of interest" description="Disordered" evidence="3">
    <location>
        <begin position="222"/>
        <end position="347"/>
    </location>
</feature>
<comment type="caution">
    <text evidence="5">The sequence shown here is derived from an EMBL/GenBank/DDBJ whole genome shotgun (WGS) entry which is preliminary data.</text>
</comment>
<comment type="similarity">
    <text evidence="1">Belongs to the remorin family.</text>
</comment>
<feature type="compositionally biased region" description="Low complexity" evidence="3">
    <location>
        <begin position="301"/>
        <end position="315"/>
    </location>
</feature>
<evidence type="ECO:0000256" key="3">
    <source>
        <dbReference type="SAM" id="MobiDB-lite"/>
    </source>
</evidence>
<evidence type="ECO:0000259" key="4">
    <source>
        <dbReference type="Pfam" id="PF03763"/>
    </source>
</evidence>
<dbReference type="PANTHER" id="PTHR31471:SF49">
    <property type="entry name" value="REMORIN FAMILY PROTEIN"/>
    <property type="match status" value="1"/>
</dbReference>